<evidence type="ECO:0000313" key="1">
    <source>
        <dbReference type="EMBL" id="GAA4954520.1"/>
    </source>
</evidence>
<accession>A0AAV3U7S0</accession>
<dbReference type="EMBL" id="BAABLX010000061">
    <property type="protein sequence ID" value="GAA4954520.1"/>
    <property type="molecule type" value="Genomic_DNA"/>
</dbReference>
<keyword evidence="2" id="KW-1185">Reference proteome</keyword>
<dbReference type="AlphaFoldDB" id="A0AAV3U7S0"/>
<reference evidence="2" key="1">
    <citation type="journal article" date="2019" name="Int. J. Syst. Evol. Microbiol.">
        <title>The Global Catalogue of Microorganisms (GCM) 10K type strain sequencing project: providing services to taxonomists for standard genome sequencing and annotation.</title>
        <authorList>
            <consortium name="The Broad Institute Genomics Platform"/>
            <consortium name="The Broad Institute Genome Sequencing Center for Infectious Disease"/>
            <person name="Wu L."/>
            <person name="Ma J."/>
        </authorList>
    </citation>
    <scope>NUCLEOTIDE SEQUENCE [LARGE SCALE GENOMIC DNA]</scope>
    <source>
        <strain evidence="2">JCM 19134</strain>
    </source>
</reference>
<gene>
    <name evidence="1" type="ORF">GCM10025791_38330</name>
</gene>
<comment type="caution">
    <text evidence="1">The sequence shown here is derived from an EMBL/GenBank/DDBJ whole genome shotgun (WGS) entry which is preliminary data.</text>
</comment>
<dbReference type="Proteomes" id="UP001409585">
    <property type="component" value="Unassembled WGS sequence"/>
</dbReference>
<dbReference type="RefSeq" id="WP_345426272.1">
    <property type="nucleotide sequence ID" value="NZ_AP031496.1"/>
</dbReference>
<dbReference type="NCBIfam" id="NF047593">
    <property type="entry name" value="IS66_ISAeme5_TnpA"/>
    <property type="match status" value="1"/>
</dbReference>
<proteinExistence type="predicted"/>
<name>A0AAV3U7S0_9ALTE</name>
<protein>
    <recommendedName>
        <fullName evidence="3">Transposase</fullName>
    </recommendedName>
</protein>
<evidence type="ECO:0000313" key="2">
    <source>
        <dbReference type="Proteomes" id="UP001409585"/>
    </source>
</evidence>
<evidence type="ECO:0008006" key="3">
    <source>
        <dbReference type="Google" id="ProtNLM"/>
    </source>
</evidence>
<sequence length="99" mass="11382">MNKSEHWQAVIEQWKASGLTQKQFCAKEDIKVATLHYWIKKFRTDNSVSDEPAFLPIRSISEPDFIELRFGLAAIRLTIQQLPETLLILQRKGLLNASA</sequence>
<organism evidence="1 2">
    <name type="scientific">Halioxenophilus aromaticivorans</name>
    <dbReference type="NCBI Taxonomy" id="1306992"/>
    <lineage>
        <taxon>Bacteria</taxon>
        <taxon>Pseudomonadati</taxon>
        <taxon>Pseudomonadota</taxon>
        <taxon>Gammaproteobacteria</taxon>
        <taxon>Alteromonadales</taxon>
        <taxon>Alteromonadaceae</taxon>
        <taxon>Halioxenophilus</taxon>
    </lineage>
</organism>